<feature type="domain" description="RNA polymerase sigma-70" evidence="10">
    <location>
        <begin position="252"/>
        <end position="278"/>
    </location>
</feature>
<dbReference type="Gene3D" id="1.10.601.10">
    <property type="entry name" value="RNA Polymerase Primary Sigma Factor"/>
    <property type="match status" value="1"/>
</dbReference>
<proteinExistence type="inferred from homology"/>
<dbReference type="GO" id="GO:0016987">
    <property type="term" value="F:sigma factor activity"/>
    <property type="evidence" value="ECO:0007669"/>
    <property type="project" value="UniProtKB-UniRule"/>
</dbReference>
<evidence type="ECO:0000256" key="4">
    <source>
        <dbReference type="ARBA" id="ARBA00023082"/>
    </source>
</evidence>
<evidence type="ECO:0000256" key="2">
    <source>
        <dbReference type="ARBA" id="ARBA00023015"/>
    </source>
</evidence>
<comment type="function">
    <text evidence="7">Sigma factors are initiation factors that promote the attachment of RNA polymerase to specific initiation sites and are then released. This sigma factor is involved in regulation of expression of heat shock genes.</text>
</comment>
<evidence type="ECO:0000313" key="11">
    <source>
        <dbReference type="EMBL" id="NFV79444.1"/>
    </source>
</evidence>
<evidence type="ECO:0000256" key="3">
    <source>
        <dbReference type="ARBA" id="ARBA00023016"/>
    </source>
</evidence>
<reference evidence="11 12" key="1">
    <citation type="submission" date="2020-02" db="EMBL/GenBank/DDBJ databases">
        <authorList>
            <person name="Dziuba M."/>
            <person name="Kuznetsov B."/>
            <person name="Mardanov A."/>
            <person name="Ravin N."/>
            <person name="Grouzdev D."/>
        </authorList>
    </citation>
    <scope>NUCLEOTIDE SEQUENCE [LARGE SCALE GENOMIC DNA]</scope>
    <source>
        <strain evidence="11 12">SpK</strain>
    </source>
</reference>
<dbReference type="Pfam" id="PF04542">
    <property type="entry name" value="Sigma70_r2"/>
    <property type="match status" value="1"/>
</dbReference>
<comment type="caution">
    <text evidence="11">The sequence shown here is derived from an EMBL/GenBank/DDBJ whole genome shotgun (WGS) entry which is preliminary data.</text>
</comment>
<dbReference type="NCBIfam" id="TIGR02392">
    <property type="entry name" value="rpoH_proteo"/>
    <property type="match status" value="1"/>
</dbReference>
<dbReference type="Pfam" id="PF00140">
    <property type="entry name" value="Sigma70_r1_2"/>
    <property type="match status" value="1"/>
</dbReference>
<dbReference type="NCBIfam" id="NF005143">
    <property type="entry name" value="PRK06596.1"/>
    <property type="match status" value="1"/>
</dbReference>
<keyword evidence="1 7" id="KW-0963">Cytoplasm</keyword>
<keyword evidence="12" id="KW-1185">Reference proteome</keyword>
<dbReference type="PROSITE" id="PS00715">
    <property type="entry name" value="SIGMA70_1"/>
    <property type="match status" value="1"/>
</dbReference>
<dbReference type="PANTHER" id="PTHR30376:SF3">
    <property type="entry name" value="RNA POLYMERASE SIGMA FACTOR RPOH"/>
    <property type="match status" value="1"/>
</dbReference>
<dbReference type="PRINTS" id="PR00046">
    <property type="entry name" value="SIGMA70FCT"/>
</dbReference>
<evidence type="ECO:0000256" key="6">
    <source>
        <dbReference type="ARBA" id="ARBA00023163"/>
    </source>
</evidence>
<evidence type="ECO:0000259" key="10">
    <source>
        <dbReference type="PROSITE" id="PS00716"/>
    </source>
</evidence>
<organism evidence="11 12">
    <name type="scientific">Magnetospirillum aberrantis SpK</name>
    <dbReference type="NCBI Taxonomy" id="908842"/>
    <lineage>
        <taxon>Bacteria</taxon>
        <taxon>Pseudomonadati</taxon>
        <taxon>Pseudomonadota</taxon>
        <taxon>Alphaproteobacteria</taxon>
        <taxon>Rhodospirillales</taxon>
        <taxon>Rhodospirillaceae</taxon>
        <taxon>Magnetospirillum</taxon>
    </lineage>
</organism>
<dbReference type="InterPro" id="IPR050813">
    <property type="entry name" value="Sigma-70_Factor"/>
</dbReference>
<comment type="subcellular location">
    <subcellularLocation>
        <location evidence="7">Cytoplasm</location>
    </subcellularLocation>
</comment>
<sequence>MRLSATMPVIGEDGGLSKYLGDIRAFPVLEAEEEFMLAKRWVDYEDTAAAHKLVTSHLRLVAKIAMGYRHYGLPMADLISEGNVGLMRAVKKFDPDKGFRLSTYAMWWIKASLNEFVLNSWSLVKIGTLAAQKKLFFNLRRIKARLKLLEAGDLAPEHVTAIARELDVGEDDVVSMNRRMAGRDSSLNVPLGESGTEAVALLPDQSDNQEAAYAHREEMAQGRGLIARALDTLSEREREIFVERRLKDEPMTLEELGGRYGVSRERIRQIEAKAFDKVRAIVQAGFVAPKALPAA</sequence>
<keyword evidence="5 7" id="KW-0238">DNA-binding</keyword>
<evidence type="ECO:0000256" key="7">
    <source>
        <dbReference type="HAMAP-Rule" id="MF_00961"/>
    </source>
</evidence>
<evidence type="ECO:0000259" key="9">
    <source>
        <dbReference type="PROSITE" id="PS00715"/>
    </source>
</evidence>
<dbReference type="NCBIfam" id="TIGR02937">
    <property type="entry name" value="sigma70-ECF"/>
    <property type="match status" value="1"/>
</dbReference>
<feature type="region of interest" description="Sigma-70 factor domain-2" evidence="7">
    <location>
        <begin position="53"/>
        <end position="122"/>
    </location>
</feature>
<dbReference type="SUPFAM" id="SSF88659">
    <property type="entry name" value="Sigma3 and sigma4 domains of RNA polymerase sigma factors"/>
    <property type="match status" value="1"/>
</dbReference>
<dbReference type="EMBL" id="JAAIYP010000027">
    <property type="protein sequence ID" value="NFV79444.1"/>
    <property type="molecule type" value="Genomic_DNA"/>
</dbReference>
<dbReference type="InterPro" id="IPR007627">
    <property type="entry name" value="RNA_pol_sigma70_r2"/>
</dbReference>
<evidence type="ECO:0000256" key="8">
    <source>
        <dbReference type="NCBIfam" id="TIGR02392"/>
    </source>
</evidence>
<protein>
    <recommendedName>
        <fullName evidence="7 8">RNA polymerase sigma factor RpoH</fullName>
    </recommendedName>
    <alternativeName>
        <fullName evidence="7">RNA polymerase sigma-32 factor</fullName>
    </alternativeName>
</protein>
<comment type="similarity">
    <text evidence="7">Belongs to the sigma-70 factor family. RpoH subfamily.</text>
</comment>
<dbReference type="PROSITE" id="PS00716">
    <property type="entry name" value="SIGMA70_2"/>
    <property type="match status" value="1"/>
</dbReference>
<dbReference type="InterPro" id="IPR000943">
    <property type="entry name" value="RNA_pol_sigma70"/>
</dbReference>
<dbReference type="InterPro" id="IPR012759">
    <property type="entry name" value="RNA_pol_sigma_RpoH_proteobac"/>
</dbReference>
<dbReference type="InterPro" id="IPR013325">
    <property type="entry name" value="RNA_pol_sigma_r2"/>
</dbReference>
<dbReference type="Gene3D" id="1.20.140.160">
    <property type="match status" value="1"/>
</dbReference>
<dbReference type="GO" id="GO:0003677">
    <property type="term" value="F:DNA binding"/>
    <property type="evidence" value="ECO:0007669"/>
    <property type="project" value="UniProtKB-UniRule"/>
</dbReference>
<dbReference type="PANTHER" id="PTHR30376">
    <property type="entry name" value="SIGMA FACTOR RPOH HEAT SHOCK RELATED"/>
    <property type="match status" value="1"/>
</dbReference>
<dbReference type="CDD" id="cd06171">
    <property type="entry name" value="Sigma70_r4"/>
    <property type="match status" value="1"/>
</dbReference>
<dbReference type="AlphaFoldDB" id="A0A7C9QSJ6"/>
<dbReference type="HAMAP" id="MF_00961">
    <property type="entry name" value="Sigma70_RpoH"/>
    <property type="match status" value="1"/>
</dbReference>
<evidence type="ECO:0000256" key="5">
    <source>
        <dbReference type="ARBA" id="ARBA00023125"/>
    </source>
</evidence>
<dbReference type="GO" id="GO:0005737">
    <property type="term" value="C:cytoplasm"/>
    <property type="evidence" value="ECO:0007669"/>
    <property type="project" value="UniProtKB-SubCell"/>
</dbReference>
<dbReference type="SUPFAM" id="SSF88946">
    <property type="entry name" value="Sigma2 domain of RNA polymerase sigma factors"/>
    <property type="match status" value="1"/>
</dbReference>
<dbReference type="RefSeq" id="WP_163675828.1">
    <property type="nucleotide sequence ID" value="NZ_JAAIYP010000027.1"/>
</dbReference>
<gene>
    <name evidence="7 11" type="primary">rpoH</name>
    <name evidence="11" type="ORF">G4223_04890</name>
</gene>
<keyword evidence="3 7" id="KW-0346">Stress response</keyword>
<dbReference type="InterPro" id="IPR013324">
    <property type="entry name" value="RNA_pol_sigma_r3/r4-like"/>
</dbReference>
<evidence type="ECO:0000256" key="1">
    <source>
        <dbReference type="ARBA" id="ARBA00022490"/>
    </source>
</evidence>
<keyword evidence="6 7" id="KW-0804">Transcription</keyword>
<dbReference type="Proteomes" id="UP000480684">
    <property type="component" value="Unassembled WGS sequence"/>
</dbReference>
<feature type="short sequence motif" description="Interaction with polymerase core subunit RpoC" evidence="7">
    <location>
        <begin position="77"/>
        <end position="80"/>
    </location>
</feature>
<evidence type="ECO:0000313" key="12">
    <source>
        <dbReference type="Proteomes" id="UP000480684"/>
    </source>
</evidence>
<comment type="caution">
    <text evidence="7">Lacks conserved residue(s) required for the propagation of feature annotation.</text>
</comment>
<feature type="domain" description="RNA polymerase sigma-70" evidence="9">
    <location>
        <begin position="77"/>
        <end position="90"/>
    </location>
</feature>
<accession>A0A7C9QSJ6</accession>
<dbReference type="InterPro" id="IPR009042">
    <property type="entry name" value="RNA_pol_sigma70_r1_2"/>
</dbReference>
<dbReference type="GO" id="GO:0009408">
    <property type="term" value="P:response to heat"/>
    <property type="evidence" value="ECO:0007669"/>
    <property type="project" value="UniProtKB-UniRule"/>
</dbReference>
<dbReference type="InterPro" id="IPR014284">
    <property type="entry name" value="RNA_pol_sigma-70_dom"/>
</dbReference>
<dbReference type="GO" id="GO:0006352">
    <property type="term" value="P:DNA-templated transcription initiation"/>
    <property type="evidence" value="ECO:0007669"/>
    <property type="project" value="UniProtKB-UniRule"/>
</dbReference>
<dbReference type="InterPro" id="IPR007630">
    <property type="entry name" value="RNA_pol_sigma70_r4"/>
</dbReference>
<dbReference type="Pfam" id="PF04545">
    <property type="entry name" value="Sigma70_r4"/>
    <property type="match status" value="1"/>
</dbReference>
<keyword evidence="4 7" id="KW-0731">Sigma factor</keyword>
<keyword evidence="2 7" id="KW-0805">Transcription regulation</keyword>
<comment type="subunit">
    <text evidence="7">Interacts with the RNA polymerase core enzyme.</text>
</comment>
<feature type="DNA-binding region" description="H-T-H motif" evidence="7">
    <location>
        <begin position="253"/>
        <end position="272"/>
    </location>
</feature>
<name>A0A7C9QSJ6_9PROT</name>